<feature type="domain" description="Helitron helicase-like" evidence="1">
    <location>
        <begin position="122"/>
        <end position="255"/>
    </location>
</feature>
<dbReference type="AlphaFoldDB" id="A0A6A0GRY5"/>
<dbReference type="Pfam" id="PF14214">
    <property type="entry name" value="Helitron_like_N"/>
    <property type="match status" value="1"/>
</dbReference>
<evidence type="ECO:0000313" key="2">
    <source>
        <dbReference type="EMBL" id="KAA0185761.1"/>
    </source>
</evidence>
<reference evidence="2" key="1">
    <citation type="submission" date="2014-08" db="EMBL/GenBank/DDBJ databases">
        <authorList>
            <person name="Murali S."/>
            <person name="Richards S."/>
            <person name="Bandaranaike D."/>
            <person name="Bellair M."/>
            <person name="Blankenburg K."/>
            <person name="Chao H."/>
            <person name="Dinh H."/>
            <person name="Doddapaneni H."/>
            <person name="Dugan-Rocha S."/>
            <person name="Elkadiri S."/>
            <person name="Gnanaolivu R."/>
            <person name="Hughes D."/>
            <person name="Lee S."/>
            <person name="Li M."/>
            <person name="Ming W."/>
            <person name="Munidasa M."/>
            <person name="Muniz J."/>
            <person name="Nguyen L."/>
            <person name="Osuji N."/>
            <person name="Pu L.-L."/>
            <person name="Puazo M."/>
            <person name="Skinner E."/>
            <person name="Qu C."/>
            <person name="Quiroz J."/>
            <person name="Raj R."/>
            <person name="Weissenberger G."/>
            <person name="Xin Y."/>
            <person name="Zou X."/>
            <person name="Han Y."/>
            <person name="Worley K."/>
            <person name="Muzny D."/>
            <person name="Gibbs R."/>
        </authorList>
    </citation>
    <scope>NUCLEOTIDE SEQUENCE</scope>
    <source>
        <strain evidence="2">HAZT.00-mixed</strain>
        <tissue evidence="2">Whole organism</tissue>
    </source>
</reference>
<dbReference type="InterPro" id="IPR025476">
    <property type="entry name" value="Helitron_helicase-like"/>
</dbReference>
<name>A0A6A0GRY5_HYAAZ</name>
<protein>
    <recommendedName>
        <fullName evidence="1">Helitron helicase-like domain-containing protein</fullName>
    </recommendedName>
</protein>
<gene>
    <name evidence="2" type="ORF">HAZT_HAZT010334</name>
</gene>
<proteinExistence type="predicted"/>
<reference evidence="2" key="2">
    <citation type="journal article" date="2018" name="Environ. Sci. Technol.">
        <title>The Toxicogenome of Hyalella azteca: A Model for Sediment Ecotoxicology and Evolutionary Toxicology.</title>
        <authorList>
            <person name="Poynton H.C."/>
            <person name="Hasenbein S."/>
            <person name="Benoit J.B."/>
            <person name="Sepulveda M.S."/>
            <person name="Poelchau M.F."/>
            <person name="Hughes D.S.T."/>
            <person name="Murali S.C."/>
            <person name="Chen S."/>
            <person name="Glastad K.M."/>
            <person name="Goodisman M.A.D."/>
            <person name="Werren J.H."/>
            <person name="Vineis J.H."/>
            <person name="Bowen J.L."/>
            <person name="Friedrich M."/>
            <person name="Jones J."/>
            <person name="Robertson H.M."/>
            <person name="Feyereisen R."/>
            <person name="Mechler-Hickson A."/>
            <person name="Mathers N."/>
            <person name="Lee C.E."/>
            <person name="Colbourne J.K."/>
            <person name="Biales A."/>
            <person name="Johnston J.S."/>
            <person name="Wellborn G.A."/>
            <person name="Rosendale A.J."/>
            <person name="Cridge A.G."/>
            <person name="Munoz-Torres M.C."/>
            <person name="Bain P.A."/>
            <person name="Manny A.R."/>
            <person name="Major K.M."/>
            <person name="Lambert F.N."/>
            <person name="Vulpe C.D."/>
            <person name="Tuck P."/>
            <person name="Blalock B.J."/>
            <person name="Lin Y.Y."/>
            <person name="Smith M.E."/>
            <person name="Ochoa-Acuna H."/>
            <person name="Chen M.M."/>
            <person name="Childers C.P."/>
            <person name="Qu J."/>
            <person name="Dugan S."/>
            <person name="Lee S.L."/>
            <person name="Chao H."/>
            <person name="Dinh H."/>
            <person name="Han Y."/>
            <person name="Doddapaneni H."/>
            <person name="Worley K.C."/>
            <person name="Muzny D.M."/>
            <person name="Gibbs R.A."/>
            <person name="Richards S."/>
        </authorList>
    </citation>
    <scope>NUCLEOTIDE SEQUENCE</scope>
    <source>
        <strain evidence="2">HAZT.00-mixed</strain>
        <tissue evidence="2">Whole organism</tissue>
    </source>
</reference>
<dbReference type="EMBL" id="JQDR03016069">
    <property type="protein sequence ID" value="KAA0185761.1"/>
    <property type="molecule type" value="Genomic_DNA"/>
</dbReference>
<evidence type="ECO:0000259" key="1">
    <source>
        <dbReference type="Pfam" id="PF14214"/>
    </source>
</evidence>
<organism evidence="2">
    <name type="scientific">Hyalella azteca</name>
    <name type="common">Amphipod</name>
    <dbReference type="NCBI Taxonomy" id="294128"/>
    <lineage>
        <taxon>Eukaryota</taxon>
        <taxon>Metazoa</taxon>
        <taxon>Ecdysozoa</taxon>
        <taxon>Arthropoda</taxon>
        <taxon>Crustacea</taxon>
        <taxon>Multicrustacea</taxon>
        <taxon>Malacostraca</taxon>
        <taxon>Eumalacostraca</taxon>
        <taxon>Peracarida</taxon>
        <taxon>Amphipoda</taxon>
        <taxon>Senticaudata</taxon>
        <taxon>Talitrida</taxon>
        <taxon>Talitroidea</taxon>
        <taxon>Hyalellidae</taxon>
        <taxon>Hyalella</taxon>
    </lineage>
</organism>
<dbReference type="Proteomes" id="UP000711488">
    <property type="component" value="Unassembled WGS sequence"/>
</dbReference>
<accession>A0A6A0GRY5</accession>
<comment type="caution">
    <text evidence="2">The sequence shown here is derived from an EMBL/GenBank/DDBJ whole genome shotgun (WGS) entry which is preliminary data.</text>
</comment>
<reference evidence="2" key="3">
    <citation type="submission" date="2019-06" db="EMBL/GenBank/DDBJ databases">
        <authorList>
            <person name="Poynton C."/>
            <person name="Hasenbein S."/>
            <person name="Benoit J.B."/>
            <person name="Sepulveda M.S."/>
            <person name="Poelchau M.F."/>
            <person name="Murali S.C."/>
            <person name="Chen S."/>
            <person name="Glastad K.M."/>
            <person name="Werren J.H."/>
            <person name="Vineis J.H."/>
            <person name="Bowen J.L."/>
            <person name="Friedrich M."/>
            <person name="Jones J."/>
            <person name="Robertson H.M."/>
            <person name="Feyereisen R."/>
            <person name="Mechler-Hickson A."/>
            <person name="Mathers N."/>
            <person name="Lee C.E."/>
            <person name="Colbourne J.K."/>
            <person name="Biales A."/>
            <person name="Johnston J.S."/>
            <person name="Wellborn G.A."/>
            <person name="Rosendale A.J."/>
            <person name="Cridge A.G."/>
            <person name="Munoz-Torres M.C."/>
            <person name="Bain P.A."/>
            <person name="Manny A.R."/>
            <person name="Major K.M."/>
            <person name="Lambert F.N."/>
            <person name="Vulpe C.D."/>
            <person name="Tuck P."/>
            <person name="Blalock B.J."/>
            <person name="Lin Y.-Y."/>
            <person name="Smith M.E."/>
            <person name="Ochoa-Acuna H."/>
            <person name="Chen M.-J.M."/>
            <person name="Childers C.P."/>
            <person name="Qu J."/>
            <person name="Dugan S."/>
            <person name="Lee S.L."/>
            <person name="Chao H."/>
            <person name="Dinh H."/>
            <person name="Han Y."/>
            <person name="Doddapaneni H."/>
            <person name="Worley K.C."/>
            <person name="Muzny D.M."/>
            <person name="Gibbs R.A."/>
            <person name="Richards S."/>
        </authorList>
    </citation>
    <scope>NUCLEOTIDE SEQUENCE</scope>
    <source>
        <strain evidence="2">HAZT.00-mixed</strain>
        <tissue evidence="2">Whole organism</tissue>
    </source>
</reference>
<sequence>MMSRVDINRKAPVSFQNLLTHIHSISPENSLPLLYPEGLLFPSIFWAAVDRSIIGALPSVFYSQFGRRSIYGGFASLVDHLRVRLLDNSLLTSHDPNYLGFAFDVYRNSLLQGNSVSIALRKGLEHVNRAYVVPESHEYSLKFDEADSRREVKRLSAMMADNPWDYFLTLTCNDSETMGVALIRKALEKRYRGQELDMQLQNACPLLCRAWARSVRYFFEFIMHGEEKFFGELRNVWYRFEFQNAGSPGNKPHVHAGLTLKDRSRNDNERLKKVHNNLIAMFNEDNRTDEKSLIRDGLVKDHDDFVELYKLADQLTQHNCANSRFRCMKITSKDGTRRCRVPRYLSTVHPRYLEHTHMYDLKTQERLLRLGLGKRRYPPELDHLTELQNDVVVEPTLVGGRYNYPGEKGVRRVPSNGRIFAMFRSMINLQICDVKFTSSYLAKYAAGADEKREVVITTTGKDANKVDVEPRGPLPLEDFWIKNRSY</sequence>